<sequence>MFDLTEFSLHDMSEVGDALQQLELKAKNIDELTDMVVQYFFDNLVDTRTGEKSSVLVRFFMTYPYSSLDVKLRQSVDKMLNGQPVDQDMKCLKLSATAGVKPEWNSTIYSKGHRVLPLQNKDMLKKNIMVHQFIDQMGMGISNVLNPDPKLSSELEGRVFNVYHVSEALGSPYIPAQKEFVVPFGVKSAMGIGGMLPTGNLFALLIFSKTKIPHNTANLFKNIALNVRMAVLPFVNEKIFVIDKEEISEEERLRSLIATQTSLLEVYKTTAKKTRRTESVSFNIANIIGKFTKKIWLYVCLISVSAFFLFIHWLTHNEFMLHLAAIPIEIMFGALLIEKILEKKRKTEQSKRLMHFRCYLFRSRLRNIFIANLNTLKFPIISISKIKSASLEDLKQMRKEINHIEYISLDAMETIITEYVPAYHAFYSFMEWTIIHDIDSGFENMIYILHFIEEVKLFKHNNPDTPYVYEAQRNRSLMKKVKKVLAEGMFNFLDFLIELKRKDPALFCELLSDYEELPQDNHIVHERRNS</sequence>
<comment type="caution">
    <text evidence="2">The sequence shown here is derived from an EMBL/GenBank/DDBJ whole genome shotgun (WGS) entry which is preliminary data.</text>
</comment>
<evidence type="ECO:0000313" key="2">
    <source>
        <dbReference type="EMBL" id="GAX59826.1"/>
    </source>
</evidence>
<dbReference type="AlphaFoldDB" id="A0A286TVC6"/>
<keyword evidence="1" id="KW-0812">Transmembrane</keyword>
<gene>
    <name evidence="2" type="ORF">SCALIN_C04_0314</name>
</gene>
<dbReference type="RefSeq" id="WP_096892956.1">
    <property type="nucleotide sequence ID" value="NZ_BAOS01000004.1"/>
</dbReference>
<keyword evidence="1" id="KW-1133">Transmembrane helix</keyword>
<proteinExistence type="predicted"/>
<evidence type="ECO:0000313" key="3">
    <source>
        <dbReference type="Proteomes" id="UP000218542"/>
    </source>
</evidence>
<protein>
    <submittedName>
        <fullName evidence="2">Uncharacterized protein</fullName>
    </submittedName>
</protein>
<keyword evidence="3" id="KW-1185">Reference proteome</keyword>
<accession>A0A286TVC6</accession>
<feature type="transmembrane region" description="Helical" evidence="1">
    <location>
        <begin position="319"/>
        <end position="337"/>
    </location>
</feature>
<dbReference type="EMBL" id="BAOS01000004">
    <property type="protein sequence ID" value="GAX59826.1"/>
    <property type="molecule type" value="Genomic_DNA"/>
</dbReference>
<dbReference type="OrthoDB" id="5567479at2"/>
<organism evidence="2 3">
    <name type="scientific">Candidatus Scalindua japonica</name>
    <dbReference type="NCBI Taxonomy" id="1284222"/>
    <lineage>
        <taxon>Bacteria</taxon>
        <taxon>Pseudomonadati</taxon>
        <taxon>Planctomycetota</taxon>
        <taxon>Candidatus Brocadiia</taxon>
        <taxon>Candidatus Brocadiales</taxon>
        <taxon>Candidatus Scalinduaceae</taxon>
        <taxon>Candidatus Scalindua</taxon>
    </lineage>
</organism>
<dbReference type="Proteomes" id="UP000218542">
    <property type="component" value="Unassembled WGS sequence"/>
</dbReference>
<name>A0A286TVC6_9BACT</name>
<keyword evidence="1" id="KW-0472">Membrane</keyword>
<feature type="transmembrane region" description="Helical" evidence="1">
    <location>
        <begin position="295"/>
        <end position="313"/>
    </location>
</feature>
<reference evidence="3" key="1">
    <citation type="journal article" date="2017" name="Environ. Microbiol. Rep.">
        <title>Genetic Diversity of Marine Anaerobic Ammonium-Oxidizing Bacteria as Revealed by Genomic and Proteomic Analyses of 'Candidatus Scalindua japonica'.</title>
        <authorList>
            <person name="Oshiki M."/>
            <person name="Mizuto K."/>
            <person name="Kimura Z."/>
            <person name="Kindaichi T."/>
            <person name="Satoh H."/>
            <person name="Okabe S."/>
        </authorList>
    </citation>
    <scope>NUCLEOTIDE SEQUENCE [LARGE SCALE GENOMIC DNA]</scope>
    <source>
        <strain evidence="3">husup-a2</strain>
    </source>
</reference>
<evidence type="ECO:0000256" key="1">
    <source>
        <dbReference type="SAM" id="Phobius"/>
    </source>
</evidence>